<gene>
    <name evidence="2" type="ORF">H5410_037637</name>
</gene>
<comment type="caution">
    <text evidence="2">The sequence shown here is derived from an EMBL/GenBank/DDBJ whole genome shotgun (WGS) entry which is preliminary data.</text>
</comment>
<protein>
    <submittedName>
        <fullName evidence="2">Uncharacterized protein</fullName>
    </submittedName>
</protein>
<organism evidence="2 3">
    <name type="scientific">Solanum commersonii</name>
    <name type="common">Commerson's wild potato</name>
    <name type="synonym">Commerson's nightshade</name>
    <dbReference type="NCBI Taxonomy" id="4109"/>
    <lineage>
        <taxon>Eukaryota</taxon>
        <taxon>Viridiplantae</taxon>
        <taxon>Streptophyta</taxon>
        <taxon>Embryophyta</taxon>
        <taxon>Tracheophyta</taxon>
        <taxon>Spermatophyta</taxon>
        <taxon>Magnoliopsida</taxon>
        <taxon>eudicotyledons</taxon>
        <taxon>Gunneridae</taxon>
        <taxon>Pentapetalae</taxon>
        <taxon>asterids</taxon>
        <taxon>lamiids</taxon>
        <taxon>Solanales</taxon>
        <taxon>Solanaceae</taxon>
        <taxon>Solanoideae</taxon>
        <taxon>Solaneae</taxon>
        <taxon>Solanum</taxon>
    </lineage>
</organism>
<evidence type="ECO:0000313" key="3">
    <source>
        <dbReference type="Proteomes" id="UP000824120"/>
    </source>
</evidence>
<dbReference type="EMBL" id="JACXVP010000007">
    <property type="protein sequence ID" value="KAG5596405.1"/>
    <property type="molecule type" value="Genomic_DNA"/>
</dbReference>
<reference evidence="2 3" key="1">
    <citation type="submission" date="2020-09" db="EMBL/GenBank/DDBJ databases">
        <title>De no assembly of potato wild relative species, Solanum commersonii.</title>
        <authorList>
            <person name="Cho K."/>
        </authorList>
    </citation>
    <scope>NUCLEOTIDE SEQUENCE [LARGE SCALE GENOMIC DNA]</scope>
    <source>
        <strain evidence="2">LZ3.2</strain>
        <tissue evidence="2">Leaf</tissue>
    </source>
</reference>
<sequence length="210" mass="23681">MLKVILRRLGSPSGRGVVQLASLGLPLGLDYFLKYIISNTSSKTIQIPATGGPSRSKNQKDKNNEANQSATTANQRGKERKRKKLVETPPESDSDSDSNFIGQTKKKKTKKATKVEVPETSKPYTRRKTKKDELKLPKFKKPKKMVKKRKRHTLGSSYTNMNVFADLLTFLGQERFQQSCGIIEKQRMKMARSAKMKLLVRLLANLVDLG</sequence>
<name>A0A9J5Y8F1_SOLCO</name>
<accession>A0A9J5Y8F1</accession>
<proteinExistence type="predicted"/>
<evidence type="ECO:0000313" key="2">
    <source>
        <dbReference type="EMBL" id="KAG5596405.1"/>
    </source>
</evidence>
<keyword evidence="3" id="KW-1185">Reference proteome</keyword>
<feature type="compositionally biased region" description="Polar residues" evidence="1">
    <location>
        <begin position="65"/>
        <end position="75"/>
    </location>
</feature>
<dbReference type="AlphaFoldDB" id="A0A9J5Y8F1"/>
<dbReference type="Proteomes" id="UP000824120">
    <property type="component" value="Chromosome 7"/>
</dbReference>
<feature type="region of interest" description="Disordered" evidence="1">
    <location>
        <begin position="44"/>
        <end position="131"/>
    </location>
</feature>
<evidence type="ECO:0000256" key="1">
    <source>
        <dbReference type="SAM" id="MobiDB-lite"/>
    </source>
</evidence>